<evidence type="ECO:0000313" key="5">
    <source>
        <dbReference type="Proteomes" id="UP001596353"/>
    </source>
</evidence>
<sequence length="119" mass="13198">MTDETVKHQIDALNDLLDSEREALLEGDLERLAEMLAPKETLIGAINSVPQDDLQGLRELDNKVKRNQLLLGGALDGIRAVADRMAQLRQVGSSLDTYSADGKKRSIDLRDNTTLERRA</sequence>
<dbReference type="Gene3D" id="1.20.58.300">
    <property type="entry name" value="FlgN-like"/>
    <property type="match status" value="1"/>
</dbReference>
<dbReference type="Proteomes" id="UP001596353">
    <property type="component" value="Unassembled WGS sequence"/>
</dbReference>
<keyword evidence="3" id="KW-0282">Flagellum</keyword>
<dbReference type="InterPro" id="IPR036679">
    <property type="entry name" value="FlgN-like_sf"/>
</dbReference>
<keyword evidence="3" id="KW-0966">Cell projection</keyword>
<evidence type="ECO:0000313" key="2">
    <source>
        <dbReference type="EMBL" id="MFC6758265.1"/>
    </source>
</evidence>
<reference evidence="3" key="1">
    <citation type="journal article" date="2014" name="Int. J. Syst. Evol. Microbiol.">
        <title>Complete genome of a new Firmicutes species belonging to the dominant human colonic microbiota ('Ruminococcus bicirculans') reveals two chromosomes and a selective capacity to utilize plant glucans.</title>
        <authorList>
            <consortium name="NISC Comparative Sequencing Program"/>
            <person name="Wegmann U."/>
            <person name="Louis P."/>
            <person name="Goesmann A."/>
            <person name="Henrissat B."/>
            <person name="Duncan S.H."/>
            <person name="Flint H.J."/>
        </authorList>
    </citation>
    <scope>NUCLEOTIDE SEQUENCE</scope>
    <source>
        <strain evidence="3">NBRC 109054</strain>
    </source>
</reference>
<evidence type="ECO:0000313" key="4">
    <source>
        <dbReference type="EMBL" id="MFC6761316.1"/>
    </source>
</evidence>
<gene>
    <name evidence="2" type="ORF">ACFQFQ_00060</name>
    <name evidence="3" type="ORF">ACFQFQ_20390</name>
    <name evidence="4" type="ORF">ACFQFQ_20665</name>
</gene>
<name>A0ABW2B7U8_9RHOB</name>
<accession>A0ABW2B7U8</accession>
<dbReference type="SUPFAM" id="SSF140566">
    <property type="entry name" value="FlgN-like"/>
    <property type="match status" value="1"/>
</dbReference>
<keyword evidence="5" id="KW-1185">Reference proteome</keyword>
<proteinExistence type="predicted"/>
<reference evidence="3" key="3">
    <citation type="submission" date="2024-09" db="EMBL/GenBank/DDBJ databases">
        <authorList>
            <person name="Sun Q."/>
            <person name="Mori K."/>
        </authorList>
    </citation>
    <scope>NUCLEOTIDE SEQUENCE</scope>
    <source>
        <strain evidence="3">NBRC 109054</strain>
    </source>
</reference>
<feature type="region of interest" description="Disordered" evidence="1">
    <location>
        <begin position="95"/>
        <end position="119"/>
    </location>
</feature>
<reference evidence="5" key="2">
    <citation type="journal article" date="2019" name="Int. J. Syst. Evol. Microbiol.">
        <title>The Global Catalogue of Microorganisms (GCM) 10K type strain sequencing project: providing services to taxonomists for standard genome sequencing and annotation.</title>
        <authorList>
            <consortium name="The Broad Institute Genomics Platform"/>
            <consortium name="The Broad Institute Genome Sequencing Center for Infectious Disease"/>
            <person name="Wu L."/>
            <person name="Ma J."/>
        </authorList>
    </citation>
    <scope>NUCLEOTIDE SEQUENCE [LARGE SCALE GENOMIC DNA]</scope>
    <source>
        <strain evidence="5">CCUG 66188</strain>
    </source>
</reference>
<dbReference type="EMBL" id="JBHSWG010000001">
    <property type="protein sequence ID" value="MFC6758265.1"/>
    <property type="molecule type" value="Genomic_DNA"/>
</dbReference>
<evidence type="ECO:0000313" key="3">
    <source>
        <dbReference type="EMBL" id="MFC6761281.1"/>
    </source>
</evidence>
<organism evidence="3 5">
    <name type="scientific">Sulfitobacter porphyrae</name>
    <dbReference type="NCBI Taxonomy" id="1246864"/>
    <lineage>
        <taxon>Bacteria</taxon>
        <taxon>Pseudomonadati</taxon>
        <taxon>Pseudomonadota</taxon>
        <taxon>Alphaproteobacteria</taxon>
        <taxon>Rhodobacterales</taxon>
        <taxon>Roseobacteraceae</taxon>
        <taxon>Sulfitobacter</taxon>
    </lineage>
</organism>
<comment type="caution">
    <text evidence="3">The sequence shown here is derived from an EMBL/GenBank/DDBJ whole genome shotgun (WGS) entry which is preliminary data.</text>
</comment>
<dbReference type="EMBL" id="JBHSWG010000001">
    <property type="protein sequence ID" value="MFC6761281.1"/>
    <property type="molecule type" value="Genomic_DNA"/>
</dbReference>
<protein>
    <submittedName>
        <fullName evidence="3">Flagellar biosynthesis protein FlgN</fullName>
    </submittedName>
</protein>
<evidence type="ECO:0000256" key="1">
    <source>
        <dbReference type="SAM" id="MobiDB-lite"/>
    </source>
</evidence>
<feature type="compositionally biased region" description="Basic and acidic residues" evidence="1">
    <location>
        <begin position="101"/>
        <end position="119"/>
    </location>
</feature>
<dbReference type="EMBL" id="JBHSWG010000002">
    <property type="protein sequence ID" value="MFC6761316.1"/>
    <property type="molecule type" value="Genomic_DNA"/>
</dbReference>
<keyword evidence="3" id="KW-0969">Cilium</keyword>